<sequence>MTSAQTPTPLRCPTCGAEVAAVDSFCESCGSELTPSADPPTPAADETPISLSRPVTPEAPTDPPAAARPCAECGGVVGADGYCETCGTRAPRERDHYTELPADWVAAVSDRGVRHHRNEDASAIAADAEPNSRAVLVVCDGVSTSQDSDVASLAAARRARDVLVSLRPAGIGPVASRVGALASAIRSAAAQANTAVVDNSTADADSTASCTFVAAVLEGDLIVYGNVGDSRAYWIPDLGGTERAQQLTQDDSVAQVRIESGVARSEAENGPQAHAITKWLGRDSPGFEPRTGSLTVNADGWLLVCSDGLWNYASEADALQQLVGELSPGQPGPAALAQALVDWACEQGGKDNITVALARHTAVAGSQG</sequence>
<dbReference type="InterPro" id="IPR036457">
    <property type="entry name" value="PPM-type-like_dom_sf"/>
</dbReference>
<feature type="domain" description="PPM-type phosphatase" evidence="2">
    <location>
        <begin position="104"/>
        <end position="360"/>
    </location>
</feature>
<name>A0ABS2RH55_9ACTN</name>
<dbReference type="EMBL" id="JAFBCF010000001">
    <property type="protein sequence ID" value="MBM7797521.1"/>
    <property type="molecule type" value="Genomic_DNA"/>
</dbReference>
<feature type="region of interest" description="Disordered" evidence="1">
    <location>
        <begin position="30"/>
        <end position="66"/>
    </location>
</feature>
<dbReference type="CDD" id="cd00143">
    <property type="entry name" value="PP2Cc"/>
    <property type="match status" value="1"/>
</dbReference>
<accession>A0ABS2RH55</accession>
<gene>
    <name evidence="3" type="ORF">JOE57_000442</name>
</gene>
<evidence type="ECO:0000313" key="3">
    <source>
        <dbReference type="EMBL" id="MBM7797521.1"/>
    </source>
</evidence>
<dbReference type="SUPFAM" id="SSF81606">
    <property type="entry name" value="PP2C-like"/>
    <property type="match status" value="1"/>
</dbReference>
<dbReference type="PANTHER" id="PTHR13832:SF860">
    <property type="entry name" value="PROTEIN PHOSPHATASE PHPP"/>
    <property type="match status" value="1"/>
</dbReference>
<organism evidence="3 4">
    <name type="scientific">Microlunatus panaciterrae</name>
    <dbReference type="NCBI Taxonomy" id="400768"/>
    <lineage>
        <taxon>Bacteria</taxon>
        <taxon>Bacillati</taxon>
        <taxon>Actinomycetota</taxon>
        <taxon>Actinomycetes</taxon>
        <taxon>Propionibacteriales</taxon>
        <taxon>Propionibacteriaceae</taxon>
        <taxon>Microlunatus</taxon>
    </lineage>
</organism>
<protein>
    <submittedName>
        <fullName evidence="3">Serine/threonine protein phosphatase PrpC</fullName>
    </submittedName>
</protein>
<keyword evidence="4" id="KW-1185">Reference proteome</keyword>
<dbReference type="SMART" id="SM00331">
    <property type="entry name" value="PP2C_SIG"/>
    <property type="match status" value="1"/>
</dbReference>
<dbReference type="PANTHER" id="PTHR13832">
    <property type="entry name" value="PROTEIN PHOSPHATASE 2C"/>
    <property type="match status" value="1"/>
</dbReference>
<proteinExistence type="predicted"/>
<dbReference type="InterPro" id="IPR001932">
    <property type="entry name" value="PPM-type_phosphatase-like_dom"/>
</dbReference>
<evidence type="ECO:0000256" key="1">
    <source>
        <dbReference type="SAM" id="MobiDB-lite"/>
    </source>
</evidence>
<dbReference type="Gene3D" id="3.60.40.10">
    <property type="entry name" value="PPM-type phosphatase domain"/>
    <property type="match status" value="1"/>
</dbReference>
<evidence type="ECO:0000259" key="2">
    <source>
        <dbReference type="PROSITE" id="PS51746"/>
    </source>
</evidence>
<dbReference type="RefSeq" id="WP_239578814.1">
    <property type="nucleotide sequence ID" value="NZ_BAAAQP010000011.1"/>
</dbReference>
<comment type="caution">
    <text evidence="3">The sequence shown here is derived from an EMBL/GenBank/DDBJ whole genome shotgun (WGS) entry which is preliminary data.</text>
</comment>
<dbReference type="Pfam" id="PF13672">
    <property type="entry name" value="PP2C_2"/>
    <property type="match status" value="1"/>
</dbReference>
<dbReference type="InterPro" id="IPR015655">
    <property type="entry name" value="PP2C"/>
</dbReference>
<dbReference type="PROSITE" id="PS51746">
    <property type="entry name" value="PPM_2"/>
    <property type="match status" value="1"/>
</dbReference>
<dbReference type="InterPro" id="IPR026870">
    <property type="entry name" value="Zinc_ribbon_dom"/>
</dbReference>
<evidence type="ECO:0000313" key="4">
    <source>
        <dbReference type="Proteomes" id="UP000704762"/>
    </source>
</evidence>
<dbReference type="Pfam" id="PF13240">
    <property type="entry name" value="Zn_Ribbon_1"/>
    <property type="match status" value="1"/>
</dbReference>
<reference evidence="3 4" key="1">
    <citation type="submission" date="2021-01" db="EMBL/GenBank/DDBJ databases">
        <title>Sequencing the genomes of 1000 actinobacteria strains.</title>
        <authorList>
            <person name="Klenk H.-P."/>
        </authorList>
    </citation>
    <scope>NUCLEOTIDE SEQUENCE [LARGE SCALE GENOMIC DNA]</scope>
    <source>
        <strain evidence="3 4">DSM 18662</strain>
    </source>
</reference>
<dbReference type="Proteomes" id="UP000704762">
    <property type="component" value="Unassembled WGS sequence"/>
</dbReference>
<dbReference type="SMART" id="SM00332">
    <property type="entry name" value="PP2Cc"/>
    <property type="match status" value="1"/>
</dbReference>